<evidence type="ECO:0000313" key="4">
    <source>
        <dbReference type="EMBL" id="KAK3053394.1"/>
    </source>
</evidence>
<dbReference type="SUPFAM" id="SSF51735">
    <property type="entry name" value="NAD(P)-binding Rossmann-fold domains"/>
    <property type="match status" value="1"/>
</dbReference>
<dbReference type="GO" id="GO:0016491">
    <property type="term" value="F:oxidoreductase activity"/>
    <property type="evidence" value="ECO:0007669"/>
    <property type="project" value="UniProtKB-KW"/>
</dbReference>
<dbReference type="InterPro" id="IPR051609">
    <property type="entry name" value="NmrA/Isoflavone_reductase-like"/>
</dbReference>
<keyword evidence="5" id="KW-1185">Reference proteome</keyword>
<dbReference type="PANTHER" id="PTHR47706">
    <property type="entry name" value="NMRA-LIKE FAMILY PROTEIN"/>
    <property type="match status" value="1"/>
</dbReference>
<evidence type="ECO:0000259" key="3">
    <source>
        <dbReference type="Pfam" id="PF05368"/>
    </source>
</evidence>
<evidence type="ECO:0000256" key="1">
    <source>
        <dbReference type="ARBA" id="ARBA00022857"/>
    </source>
</evidence>
<dbReference type="Pfam" id="PF05368">
    <property type="entry name" value="NmrA"/>
    <property type="match status" value="1"/>
</dbReference>
<dbReference type="Proteomes" id="UP001271007">
    <property type="component" value="Unassembled WGS sequence"/>
</dbReference>
<gene>
    <name evidence="4" type="ORF">LTR09_005563</name>
</gene>
<dbReference type="InterPro" id="IPR036291">
    <property type="entry name" value="NAD(P)-bd_dom_sf"/>
</dbReference>
<dbReference type="PANTHER" id="PTHR47706:SF1">
    <property type="entry name" value="CIPA-LIKE, PUTATIVE (AFU_ORTHOLOGUE AFUA_1G12460)-RELATED"/>
    <property type="match status" value="1"/>
</dbReference>
<feature type="domain" description="NmrA-like" evidence="3">
    <location>
        <begin position="8"/>
        <end position="240"/>
    </location>
</feature>
<keyword evidence="1" id="KW-0521">NADP</keyword>
<dbReference type="EMBL" id="JAWDJX010000016">
    <property type="protein sequence ID" value="KAK3053394.1"/>
    <property type="molecule type" value="Genomic_DNA"/>
</dbReference>
<accession>A0AAJ0DG68</accession>
<keyword evidence="2" id="KW-0560">Oxidoreductase</keyword>
<sequence length="306" mass="34239">MANENKIQKVLVAGPNGNLGPTILKHLKERNFEVTLLTRNLEKTQQSFPDLRAFAADYDSVEQLQKVLKDDVGKQDALIVLIERNEDQAQINLMDAAIAAGIPHIIPSCFGITSRTPEFRRLPIWNSKCRMEDYVVEKSEAGAFTFTGIQNGSFLDWALEKGVFLNPKGGDPPFMVFDGGDVPFSATLMDDIGKAVAVSLLKVDKFRNKFVNIQSAVITQNQLARYAKELAPDREFKSIPLDTAVLEKAAFERYNAGDTGPDVMYMFMPRVTFGNKLGLFDHVDNEELEVEQMTEAQVKELVGRYI</sequence>
<organism evidence="4 5">
    <name type="scientific">Extremus antarcticus</name>
    <dbReference type="NCBI Taxonomy" id="702011"/>
    <lineage>
        <taxon>Eukaryota</taxon>
        <taxon>Fungi</taxon>
        <taxon>Dikarya</taxon>
        <taxon>Ascomycota</taxon>
        <taxon>Pezizomycotina</taxon>
        <taxon>Dothideomycetes</taxon>
        <taxon>Dothideomycetidae</taxon>
        <taxon>Mycosphaerellales</taxon>
        <taxon>Extremaceae</taxon>
        <taxon>Extremus</taxon>
    </lineage>
</organism>
<evidence type="ECO:0000256" key="2">
    <source>
        <dbReference type="ARBA" id="ARBA00023002"/>
    </source>
</evidence>
<comment type="caution">
    <text evidence="4">The sequence shown here is derived from an EMBL/GenBank/DDBJ whole genome shotgun (WGS) entry which is preliminary data.</text>
</comment>
<reference evidence="4" key="1">
    <citation type="submission" date="2023-04" db="EMBL/GenBank/DDBJ databases">
        <title>Black Yeasts Isolated from many extreme environments.</title>
        <authorList>
            <person name="Coleine C."/>
            <person name="Stajich J.E."/>
            <person name="Selbmann L."/>
        </authorList>
    </citation>
    <scope>NUCLEOTIDE SEQUENCE</scope>
    <source>
        <strain evidence="4">CCFEE 5312</strain>
    </source>
</reference>
<dbReference type="InterPro" id="IPR008030">
    <property type="entry name" value="NmrA-like"/>
</dbReference>
<protein>
    <recommendedName>
        <fullName evidence="3">NmrA-like domain-containing protein</fullName>
    </recommendedName>
</protein>
<proteinExistence type="predicted"/>
<evidence type="ECO:0000313" key="5">
    <source>
        <dbReference type="Proteomes" id="UP001271007"/>
    </source>
</evidence>
<name>A0AAJ0DG68_9PEZI</name>
<dbReference type="AlphaFoldDB" id="A0AAJ0DG68"/>
<dbReference type="Gene3D" id="3.40.50.720">
    <property type="entry name" value="NAD(P)-binding Rossmann-like Domain"/>
    <property type="match status" value="1"/>
</dbReference>